<sequence length="49" mass="5739">MVLEPKIHLLAVLDRRIRLEIRAFGSLLAQGRRTHLLDRVEHRSLDPLN</sequence>
<dbReference type="EMBL" id="MK318968">
    <property type="protein sequence ID" value="QCL09298.1"/>
    <property type="molecule type" value="Genomic_DNA"/>
</dbReference>
<keyword evidence="1" id="KW-0614">Plasmid</keyword>
<protein>
    <submittedName>
        <fullName evidence="1">Uncharacterized protein</fullName>
    </submittedName>
</protein>
<evidence type="ECO:0000313" key="1">
    <source>
        <dbReference type="EMBL" id="QCL09298.1"/>
    </source>
</evidence>
<geneLocation type="plasmid" evidence="1">
    <name>pC5.7b</name>
</geneLocation>
<gene>
    <name evidence="1" type="ORF">pC5.7b_431</name>
    <name evidence="2" type="ORF">pC5.8b_457</name>
</gene>
<proteinExistence type="predicted"/>
<dbReference type="EMBL" id="MK318972">
    <property type="protein sequence ID" value="QCL09947.1"/>
    <property type="molecule type" value="Genomic_DNA"/>
</dbReference>
<evidence type="ECO:0000313" key="2">
    <source>
        <dbReference type="EMBL" id="QCL09947.1"/>
    </source>
</evidence>
<name>A0A7S4ZTJ9_RHIRH</name>
<reference evidence="1" key="1">
    <citation type="submission" date="2018-12" db="EMBL/GenBank/DDBJ databases">
        <title>Three Rhizobium rhizogenes strains isolated from the same crown gall tumor carry diverse plasmids.</title>
        <authorList>
            <person name="Pulawska J."/>
            <person name="Kuzmanovic N."/>
        </authorList>
    </citation>
    <scope>NUCLEOTIDE SEQUENCE</scope>
    <source>
        <strain evidence="1">C5.7</strain>
        <strain evidence="2">Colt5.8</strain>
        <plasmid evidence="1">pC5.7b</plasmid>
        <plasmid evidence="2">pColt5.8b</plasmid>
    </source>
</reference>
<geneLocation type="plasmid" evidence="2">
    <name>pColt5.8b</name>
</geneLocation>
<accession>A0A7S4ZTJ9</accession>
<organism evidence="1">
    <name type="scientific">Rhizobium rhizogenes</name>
    <name type="common">Agrobacterium rhizogenes</name>
    <dbReference type="NCBI Taxonomy" id="359"/>
    <lineage>
        <taxon>Bacteria</taxon>
        <taxon>Pseudomonadati</taxon>
        <taxon>Pseudomonadota</taxon>
        <taxon>Alphaproteobacteria</taxon>
        <taxon>Hyphomicrobiales</taxon>
        <taxon>Rhizobiaceae</taxon>
        <taxon>Rhizobium/Agrobacterium group</taxon>
        <taxon>Rhizobium</taxon>
    </lineage>
</organism>
<dbReference type="AlphaFoldDB" id="A0A7S4ZTJ9"/>